<sequence>MYWRLFVGYIFTCLAA</sequence>
<protein>
    <submittedName>
        <fullName evidence="1">Uncharacterized protein</fullName>
    </submittedName>
</protein>
<accession>A0A0E9VRL3</accession>
<reference evidence="1" key="2">
    <citation type="journal article" date="2015" name="Fish Shellfish Immunol.">
        <title>Early steps in the European eel (Anguilla anguilla)-Vibrio vulnificus interaction in the gills: Role of the RtxA13 toxin.</title>
        <authorList>
            <person name="Callol A."/>
            <person name="Pajuelo D."/>
            <person name="Ebbesson L."/>
            <person name="Teles M."/>
            <person name="MacKenzie S."/>
            <person name="Amaro C."/>
        </authorList>
    </citation>
    <scope>NUCLEOTIDE SEQUENCE</scope>
</reference>
<dbReference type="EMBL" id="GBXM01027915">
    <property type="protein sequence ID" value="JAH80662.1"/>
    <property type="molecule type" value="Transcribed_RNA"/>
</dbReference>
<proteinExistence type="predicted"/>
<organism evidence="1">
    <name type="scientific">Anguilla anguilla</name>
    <name type="common">European freshwater eel</name>
    <name type="synonym">Muraena anguilla</name>
    <dbReference type="NCBI Taxonomy" id="7936"/>
    <lineage>
        <taxon>Eukaryota</taxon>
        <taxon>Metazoa</taxon>
        <taxon>Chordata</taxon>
        <taxon>Craniata</taxon>
        <taxon>Vertebrata</taxon>
        <taxon>Euteleostomi</taxon>
        <taxon>Actinopterygii</taxon>
        <taxon>Neopterygii</taxon>
        <taxon>Teleostei</taxon>
        <taxon>Anguilliformes</taxon>
        <taxon>Anguillidae</taxon>
        <taxon>Anguilla</taxon>
    </lineage>
</organism>
<reference evidence="1" key="1">
    <citation type="submission" date="2014-11" db="EMBL/GenBank/DDBJ databases">
        <authorList>
            <person name="Amaro Gonzalez C."/>
        </authorList>
    </citation>
    <scope>NUCLEOTIDE SEQUENCE</scope>
</reference>
<dbReference type="AlphaFoldDB" id="A0A0E9VRL3"/>
<name>A0A0E9VRL3_ANGAN</name>
<evidence type="ECO:0000313" key="1">
    <source>
        <dbReference type="EMBL" id="JAH80662.1"/>
    </source>
</evidence>